<evidence type="ECO:0000256" key="2">
    <source>
        <dbReference type="ARBA" id="ARBA00023125"/>
    </source>
</evidence>
<dbReference type="GO" id="GO:0005829">
    <property type="term" value="C:cytosol"/>
    <property type="evidence" value="ECO:0007669"/>
    <property type="project" value="TreeGrafter"/>
</dbReference>
<sequence length="211" mass="23945">MNTAIRASFQGIFEEELMVAIEEVAQIKTFEAGAILIDFGATIRAIPLLLSGVIKIMREDIDQGELLLYYLEKGDSCAVSMDCCMGQKISSIRARADSTTTVAFIPTYYLDEWMGKYKSWRNFILSSYSNRFNELLGALDSVAFLPMEERILNYLREKQKVAESNVLQVTHQEIANDLNSSRVVVSRLLKSLEKQGYLLLQRNNIQINNVL</sequence>
<dbReference type="GO" id="GO:0003700">
    <property type="term" value="F:DNA-binding transcription factor activity"/>
    <property type="evidence" value="ECO:0007669"/>
    <property type="project" value="TreeGrafter"/>
</dbReference>
<evidence type="ECO:0000313" key="6">
    <source>
        <dbReference type="Proteomes" id="UP000679691"/>
    </source>
</evidence>
<dbReference type="Gene3D" id="2.60.120.10">
    <property type="entry name" value="Jelly Rolls"/>
    <property type="match status" value="1"/>
</dbReference>
<evidence type="ECO:0000313" key="5">
    <source>
        <dbReference type="EMBL" id="MBP3942112.1"/>
    </source>
</evidence>
<dbReference type="InterPro" id="IPR018490">
    <property type="entry name" value="cNMP-bd_dom_sf"/>
</dbReference>
<evidence type="ECO:0000256" key="1">
    <source>
        <dbReference type="ARBA" id="ARBA00023015"/>
    </source>
</evidence>
<dbReference type="InterPro" id="IPR036388">
    <property type="entry name" value="WH-like_DNA-bd_sf"/>
</dbReference>
<dbReference type="EMBL" id="JAGKSB010000001">
    <property type="protein sequence ID" value="MBP3942112.1"/>
    <property type="molecule type" value="Genomic_DNA"/>
</dbReference>
<evidence type="ECO:0000256" key="3">
    <source>
        <dbReference type="ARBA" id="ARBA00023163"/>
    </source>
</evidence>
<dbReference type="GO" id="GO:0003677">
    <property type="term" value="F:DNA binding"/>
    <property type="evidence" value="ECO:0007669"/>
    <property type="project" value="UniProtKB-KW"/>
</dbReference>
<accession>A0A8T4H532</accession>
<dbReference type="CDD" id="cd00038">
    <property type="entry name" value="CAP_ED"/>
    <property type="match status" value="1"/>
</dbReference>
<dbReference type="Gene3D" id="1.10.10.10">
    <property type="entry name" value="Winged helix-like DNA-binding domain superfamily/Winged helix DNA-binding domain"/>
    <property type="match status" value="1"/>
</dbReference>
<keyword evidence="2" id="KW-0238">DNA-binding</keyword>
<dbReference type="AlphaFoldDB" id="A0A8T4H532"/>
<dbReference type="InterPro" id="IPR012318">
    <property type="entry name" value="HTH_CRP"/>
</dbReference>
<dbReference type="InterPro" id="IPR050397">
    <property type="entry name" value="Env_Response_Regulators"/>
</dbReference>
<keyword evidence="1" id="KW-0805">Transcription regulation</keyword>
<evidence type="ECO:0000259" key="4">
    <source>
        <dbReference type="PROSITE" id="PS51063"/>
    </source>
</evidence>
<feature type="domain" description="HTH crp-type" evidence="4">
    <location>
        <begin position="145"/>
        <end position="211"/>
    </location>
</feature>
<name>A0A8T4H532_9SPHI</name>
<comment type="caution">
    <text evidence="5">The sequence shown here is derived from an EMBL/GenBank/DDBJ whole genome shotgun (WGS) entry which is preliminary data.</text>
</comment>
<gene>
    <name evidence="5" type="ORF">J5U18_00785</name>
</gene>
<dbReference type="InterPro" id="IPR036390">
    <property type="entry name" value="WH_DNA-bd_sf"/>
</dbReference>
<protein>
    <submittedName>
        <fullName evidence="5">Crp/Fnr family transcriptional regulator</fullName>
    </submittedName>
</protein>
<dbReference type="PROSITE" id="PS51063">
    <property type="entry name" value="HTH_CRP_2"/>
    <property type="match status" value="1"/>
</dbReference>
<dbReference type="SMART" id="SM00419">
    <property type="entry name" value="HTH_CRP"/>
    <property type="match status" value="1"/>
</dbReference>
<dbReference type="InterPro" id="IPR014710">
    <property type="entry name" value="RmlC-like_jellyroll"/>
</dbReference>
<dbReference type="Proteomes" id="UP000679691">
    <property type="component" value="Unassembled WGS sequence"/>
</dbReference>
<keyword evidence="6" id="KW-1185">Reference proteome</keyword>
<proteinExistence type="predicted"/>
<dbReference type="SUPFAM" id="SSF51206">
    <property type="entry name" value="cAMP-binding domain-like"/>
    <property type="match status" value="1"/>
</dbReference>
<dbReference type="SUPFAM" id="SSF46785">
    <property type="entry name" value="Winged helix' DNA-binding domain"/>
    <property type="match status" value="1"/>
</dbReference>
<reference evidence="5" key="1">
    <citation type="submission" date="2021-03" db="EMBL/GenBank/DDBJ databases">
        <authorList>
            <person name="Lu T."/>
            <person name="Wang Q."/>
            <person name="Han X."/>
        </authorList>
    </citation>
    <scope>NUCLEOTIDE SEQUENCE</scope>
    <source>
        <strain evidence="5">WQ 2009</strain>
    </source>
</reference>
<keyword evidence="3" id="KW-0804">Transcription</keyword>
<dbReference type="RefSeq" id="WP_353545593.1">
    <property type="nucleotide sequence ID" value="NZ_JAGKSB010000001.1"/>
</dbReference>
<dbReference type="PANTHER" id="PTHR24567">
    <property type="entry name" value="CRP FAMILY TRANSCRIPTIONAL REGULATORY PROTEIN"/>
    <property type="match status" value="1"/>
</dbReference>
<dbReference type="PANTHER" id="PTHR24567:SF26">
    <property type="entry name" value="REGULATORY PROTEIN YEIL"/>
    <property type="match status" value="1"/>
</dbReference>
<dbReference type="InterPro" id="IPR000595">
    <property type="entry name" value="cNMP-bd_dom"/>
</dbReference>
<organism evidence="5 6">
    <name type="scientific">Rhinopithecimicrobium faecis</name>
    <dbReference type="NCBI Taxonomy" id="2820698"/>
    <lineage>
        <taxon>Bacteria</taxon>
        <taxon>Pseudomonadati</taxon>
        <taxon>Bacteroidota</taxon>
        <taxon>Sphingobacteriia</taxon>
        <taxon>Sphingobacteriales</taxon>
        <taxon>Sphingobacteriaceae</taxon>
        <taxon>Rhinopithecimicrobium</taxon>
    </lineage>
</organism>
<dbReference type="Pfam" id="PF13545">
    <property type="entry name" value="HTH_Crp_2"/>
    <property type="match status" value="1"/>
</dbReference>